<sequence>MDVAGARLISRSGTFGTVRTLTSDGRVPQVDTRPTSRFTVIWQQESFPYTIKSVTGP</sequence>
<evidence type="ECO:0000313" key="1">
    <source>
        <dbReference type="EMBL" id="MBB5796336.1"/>
    </source>
</evidence>
<name>A0A7W9H6G9_9ACTN</name>
<evidence type="ECO:0000313" key="2">
    <source>
        <dbReference type="Proteomes" id="UP000590647"/>
    </source>
</evidence>
<dbReference type="AlphaFoldDB" id="A0A7W9H6G9"/>
<dbReference type="RefSeq" id="WP_184994186.1">
    <property type="nucleotide sequence ID" value="NZ_JACHNE010000001.1"/>
</dbReference>
<comment type="caution">
    <text evidence="1">The sequence shown here is derived from an EMBL/GenBank/DDBJ whole genome shotgun (WGS) entry which is preliminary data.</text>
</comment>
<protein>
    <submittedName>
        <fullName evidence="1">Uncharacterized protein</fullName>
    </submittedName>
</protein>
<keyword evidence="2" id="KW-1185">Reference proteome</keyword>
<accession>A0A7W9H6G9</accession>
<dbReference type="Proteomes" id="UP000590647">
    <property type="component" value="Unassembled WGS sequence"/>
</dbReference>
<organism evidence="1 2">
    <name type="scientific">Streptomyces caelestis</name>
    <dbReference type="NCBI Taxonomy" id="36816"/>
    <lineage>
        <taxon>Bacteria</taxon>
        <taxon>Bacillati</taxon>
        <taxon>Actinomycetota</taxon>
        <taxon>Actinomycetes</taxon>
        <taxon>Kitasatosporales</taxon>
        <taxon>Streptomycetaceae</taxon>
        <taxon>Streptomyces</taxon>
    </lineage>
</organism>
<dbReference type="EMBL" id="JACHNE010000001">
    <property type="protein sequence ID" value="MBB5796336.1"/>
    <property type="molecule type" value="Genomic_DNA"/>
</dbReference>
<gene>
    <name evidence="1" type="ORF">HDA41_004300</name>
</gene>
<reference evidence="1 2" key="1">
    <citation type="submission" date="2020-08" db="EMBL/GenBank/DDBJ databases">
        <title>Sequencing the genomes of 1000 actinobacteria strains.</title>
        <authorList>
            <person name="Klenk H.-P."/>
        </authorList>
    </citation>
    <scope>NUCLEOTIDE SEQUENCE [LARGE SCALE GENOMIC DNA]</scope>
    <source>
        <strain evidence="1 2">DSM 40084</strain>
    </source>
</reference>
<proteinExistence type="predicted"/>